<name>A0A1W1ED66_9ZZZZ</name>
<protein>
    <submittedName>
        <fullName evidence="2">Uncharacterized protein</fullName>
    </submittedName>
</protein>
<dbReference type="EMBL" id="FPKX01000032">
    <property type="protein sequence ID" value="SFZ97958.1"/>
    <property type="molecule type" value="Genomic_DNA"/>
</dbReference>
<proteinExistence type="predicted"/>
<reference evidence="2" key="1">
    <citation type="submission" date="2016-10" db="EMBL/GenBank/DDBJ databases">
        <authorList>
            <person name="de Groot N.N."/>
        </authorList>
    </citation>
    <scope>NUCLEOTIDE SEQUENCE</scope>
</reference>
<gene>
    <name evidence="2" type="ORF">MNB_SV-5-1618</name>
</gene>
<evidence type="ECO:0000313" key="2">
    <source>
        <dbReference type="EMBL" id="SFZ97958.1"/>
    </source>
</evidence>
<keyword evidence="1" id="KW-0812">Transmembrane</keyword>
<keyword evidence="1" id="KW-0472">Membrane</keyword>
<sequence>MSFWDILYIIAIFLFSFMTFIIVRNYFRQKFDDKGRRKDMLDEYEDKD</sequence>
<keyword evidence="1" id="KW-1133">Transmembrane helix</keyword>
<feature type="transmembrane region" description="Helical" evidence="1">
    <location>
        <begin position="6"/>
        <end position="27"/>
    </location>
</feature>
<accession>A0A1W1ED66</accession>
<dbReference type="AlphaFoldDB" id="A0A1W1ED66"/>
<organism evidence="2">
    <name type="scientific">hydrothermal vent metagenome</name>
    <dbReference type="NCBI Taxonomy" id="652676"/>
    <lineage>
        <taxon>unclassified sequences</taxon>
        <taxon>metagenomes</taxon>
        <taxon>ecological metagenomes</taxon>
    </lineage>
</organism>
<evidence type="ECO:0000256" key="1">
    <source>
        <dbReference type="SAM" id="Phobius"/>
    </source>
</evidence>